<proteinExistence type="predicted"/>
<feature type="compositionally biased region" description="Basic and acidic residues" evidence="1">
    <location>
        <begin position="365"/>
        <end position="379"/>
    </location>
</feature>
<dbReference type="Proteomes" id="UP000030104">
    <property type="component" value="Unassembled WGS sequence"/>
</dbReference>
<feature type="compositionally biased region" description="Basic and acidic residues" evidence="1">
    <location>
        <begin position="329"/>
        <end position="340"/>
    </location>
</feature>
<keyword evidence="3" id="KW-1185">Reference proteome</keyword>
<reference evidence="2 3" key="1">
    <citation type="journal article" date="2015" name="Mol. Plant Microbe Interact.">
        <title>Genome, transcriptome, and functional analyses of Penicillium expansum provide new insights into secondary metabolism and pathogenicity.</title>
        <authorList>
            <person name="Ballester A.R."/>
            <person name="Marcet-Houben M."/>
            <person name="Levin E."/>
            <person name="Sela N."/>
            <person name="Selma-Lazaro C."/>
            <person name="Carmona L."/>
            <person name="Wisniewski M."/>
            <person name="Droby S."/>
            <person name="Gonzalez-Candelas L."/>
            <person name="Gabaldon T."/>
        </authorList>
    </citation>
    <scope>NUCLEOTIDE SEQUENCE [LARGE SCALE GENOMIC DNA]</scope>
    <source>
        <strain evidence="2 3">PHI-1</strain>
    </source>
</reference>
<sequence>MQYNTQVPVFVQTSHQSPPSFLVRPRPRFCILRPGGFWTPLIPLDELPSWLEVCNWAPDLYMGMYPASMTFIPREGEYEVFCHHCSHGVDSLHQSFSEREASSVAASNAASVKDCHEQHASPNAQPTDTVSLPTVLHHGSPNHFLEQPPFSAMLQTPFVGMCVLDMNSQYPDIAPDPTGPKRRLSIENSPPQIFGTIGIGSPPLSVANSGNARRNDSPYLHAHGAGPFAKPQRVASLQSESVASMQSGSVASTRSLTVAAIEQMKRMRRRRVSRGSSLHASIIVAEANSLSQVSGSNISKVSKNSKISNISSVRVISKHHRKVVLRRRRADERKAHRAKESALSMESLQLKPEQPNSATKRRDRRERMMQRRKQSDRGKQPYRNMMRIPNWSPGMCKH</sequence>
<protein>
    <submittedName>
        <fullName evidence="2">Uncharacterized protein</fullName>
    </submittedName>
</protein>
<dbReference type="HOGENOM" id="CLU_692801_0_0_1"/>
<dbReference type="PhylomeDB" id="A0A0A2L838"/>
<dbReference type="OrthoDB" id="4185910at2759"/>
<dbReference type="EMBL" id="JQGA01000476">
    <property type="protein sequence ID" value="KGO75346.1"/>
    <property type="molecule type" value="Genomic_DNA"/>
</dbReference>
<dbReference type="OMA" id="YMGMYPA"/>
<feature type="region of interest" description="Disordered" evidence="1">
    <location>
        <begin position="108"/>
        <end position="127"/>
    </location>
</feature>
<accession>A0A0A2L838</accession>
<dbReference type="STRING" id="40296.A0A0A2L838"/>
<name>A0A0A2L838_PENIT</name>
<dbReference type="AlphaFoldDB" id="A0A0A2L838"/>
<comment type="caution">
    <text evidence="2">The sequence shown here is derived from an EMBL/GenBank/DDBJ whole genome shotgun (WGS) entry which is preliminary data.</text>
</comment>
<evidence type="ECO:0000313" key="3">
    <source>
        <dbReference type="Proteomes" id="UP000030104"/>
    </source>
</evidence>
<evidence type="ECO:0000313" key="2">
    <source>
        <dbReference type="EMBL" id="KGO75346.1"/>
    </source>
</evidence>
<feature type="region of interest" description="Disordered" evidence="1">
    <location>
        <begin position="326"/>
        <end position="398"/>
    </location>
</feature>
<evidence type="ECO:0000256" key="1">
    <source>
        <dbReference type="SAM" id="MobiDB-lite"/>
    </source>
</evidence>
<organism evidence="2 3">
    <name type="scientific">Penicillium italicum</name>
    <name type="common">Blue mold</name>
    <dbReference type="NCBI Taxonomy" id="40296"/>
    <lineage>
        <taxon>Eukaryota</taxon>
        <taxon>Fungi</taxon>
        <taxon>Dikarya</taxon>
        <taxon>Ascomycota</taxon>
        <taxon>Pezizomycotina</taxon>
        <taxon>Eurotiomycetes</taxon>
        <taxon>Eurotiomycetidae</taxon>
        <taxon>Eurotiales</taxon>
        <taxon>Aspergillaceae</taxon>
        <taxon>Penicillium</taxon>
    </lineage>
</organism>
<gene>
    <name evidence="2" type="ORF">PITC_002000</name>
</gene>